<name>X1M7R2_9ZZZZ</name>
<accession>X1M7R2</accession>
<evidence type="ECO:0000313" key="1">
    <source>
        <dbReference type="EMBL" id="GAI14111.1"/>
    </source>
</evidence>
<comment type="caution">
    <text evidence="1">The sequence shown here is derived from an EMBL/GenBank/DDBJ whole genome shotgun (WGS) entry which is preliminary data.</text>
</comment>
<sequence length="88" mass="10452">MDYRGDKLTDISYNHQYHVQAQADHKRYKISLGTILQMCKYFTFTSDYSCRDDNYLHNPVIEEKSPNGRLCGETIERDELLYQGKSFF</sequence>
<reference evidence="1" key="1">
    <citation type="journal article" date="2014" name="Front. Microbiol.">
        <title>High frequency of phylogenetically diverse reductive dehalogenase-homologous genes in deep subseafloor sedimentary metagenomes.</title>
        <authorList>
            <person name="Kawai M."/>
            <person name="Futagami T."/>
            <person name="Toyoda A."/>
            <person name="Takaki Y."/>
            <person name="Nishi S."/>
            <person name="Hori S."/>
            <person name="Arai W."/>
            <person name="Tsubouchi T."/>
            <person name="Morono Y."/>
            <person name="Uchiyama I."/>
            <person name="Ito T."/>
            <person name="Fujiyama A."/>
            <person name="Inagaki F."/>
            <person name="Takami H."/>
        </authorList>
    </citation>
    <scope>NUCLEOTIDE SEQUENCE</scope>
    <source>
        <strain evidence="1">Expedition CK06-06</strain>
    </source>
</reference>
<organism evidence="1">
    <name type="scientific">marine sediment metagenome</name>
    <dbReference type="NCBI Taxonomy" id="412755"/>
    <lineage>
        <taxon>unclassified sequences</taxon>
        <taxon>metagenomes</taxon>
        <taxon>ecological metagenomes</taxon>
    </lineage>
</organism>
<proteinExistence type="predicted"/>
<dbReference type="AlphaFoldDB" id="X1M7R2"/>
<gene>
    <name evidence="1" type="ORF">S06H3_15993</name>
</gene>
<dbReference type="EMBL" id="BARV01007892">
    <property type="protein sequence ID" value="GAI14111.1"/>
    <property type="molecule type" value="Genomic_DNA"/>
</dbReference>
<protein>
    <submittedName>
        <fullName evidence="1">Uncharacterized protein</fullName>
    </submittedName>
</protein>